<name>A0A2N9F6G3_FAGSY</name>
<evidence type="ECO:0000256" key="5">
    <source>
        <dbReference type="ARBA" id="ARBA00022692"/>
    </source>
</evidence>
<feature type="transmembrane region" description="Helical" evidence="13">
    <location>
        <begin position="72"/>
        <end position="92"/>
    </location>
</feature>
<dbReference type="SUPFAM" id="SSF52540">
    <property type="entry name" value="P-loop containing nucleoside triphosphate hydrolases"/>
    <property type="match status" value="2"/>
</dbReference>
<dbReference type="GO" id="GO:0008559">
    <property type="term" value="F:ABC-type xenobiotic transporter activity"/>
    <property type="evidence" value="ECO:0007669"/>
    <property type="project" value="UniProtKB-EC"/>
</dbReference>
<dbReference type="FunFam" id="3.40.50.300:FF:000923">
    <property type="entry name" value="ABC transporter C family member 10"/>
    <property type="match status" value="1"/>
</dbReference>
<proteinExistence type="inferred from homology"/>
<feature type="transmembrane region" description="Helical" evidence="13">
    <location>
        <begin position="860"/>
        <end position="879"/>
    </location>
</feature>
<evidence type="ECO:0000256" key="8">
    <source>
        <dbReference type="ARBA" id="ARBA00022840"/>
    </source>
</evidence>
<dbReference type="FunFam" id="3.40.50.300:FF:000163">
    <property type="entry name" value="Multidrug resistance-associated protein member 4"/>
    <property type="match status" value="1"/>
</dbReference>
<evidence type="ECO:0000256" key="3">
    <source>
        <dbReference type="ARBA" id="ARBA00012191"/>
    </source>
</evidence>
<protein>
    <recommendedName>
        <fullName evidence="3">ABC-type xenobiotic transporter</fullName>
        <ecNumber evidence="3">7.6.2.2</ecNumber>
    </recommendedName>
</protein>
<feature type="transmembrane region" description="Helical" evidence="13">
    <location>
        <begin position="395"/>
        <end position="413"/>
    </location>
</feature>
<dbReference type="SUPFAM" id="SSF90123">
    <property type="entry name" value="ABC transporter transmembrane region"/>
    <property type="match status" value="2"/>
</dbReference>
<organism evidence="16">
    <name type="scientific">Fagus sylvatica</name>
    <name type="common">Beechnut</name>
    <dbReference type="NCBI Taxonomy" id="28930"/>
    <lineage>
        <taxon>Eukaryota</taxon>
        <taxon>Viridiplantae</taxon>
        <taxon>Streptophyta</taxon>
        <taxon>Embryophyta</taxon>
        <taxon>Tracheophyta</taxon>
        <taxon>Spermatophyta</taxon>
        <taxon>Magnoliopsida</taxon>
        <taxon>eudicotyledons</taxon>
        <taxon>Gunneridae</taxon>
        <taxon>Pentapetalae</taxon>
        <taxon>rosids</taxon>
        <taxon>fabids</taxon>
        <taxon>Fagales</taxon>
        <taxon>Fagaceae</taxon>
        <taxon>Fagus</taxon>
    </lineage>
</organism>
<dbReference type="InterPro" id="IPR003439">
    <property type="entry name" value="ABC_transporter-like_ATP-bd"/>
</dbReference>
<dbReference type="GO" id="GO:0005524">
    <property type="term" value="F:ATP binding"/>
    <property type="evidence" value="ECO:0007669"/>
    <property type="project" value="UniProtKB-KW"/>
</dbReference>
<evidence type="ECO:0000256" key="10">
    <source>
        <dbReference type="ARBA" id="ARBA00022989"/>
    </source>
</evidence>
<keyword evidence="7" id="KW-0547">Nucleotide-binding</keyword>
<dbReference type="Pfam" id="PF24358">
    <property type="entry name" value="ABCC10_N"/>
    <property type="match status" value="1"/>
</dbReference>
<feature type="domain" description="ABC transporter" evidence="14">
    <location>
        <begin position="572"/>
        <end position="793"/>
    </location>
</feature>
<keyword evidence="4" id="KW-0813">Transport</keyword>
<dbReference type="FunFam" id="1.20.1560.10:FF:000003">
    <property type="entry name" value="ABC transporter C family member 10"/>
    <property type="match status" value="1"/>
</dbReference>
<dbReference type="InterPro" id="IPR044726">
    <property type="entry name" value="ABCC_6TM_D2"/>
</dbReference>
<evidence type="ECO:0000313" key="16">
    <source>
        <dbReference type="EMBL" id="SPC86526.1"/>
    </source>
</evidence>
<keyword evidence="11 13" id="KW-0472">Membrane</keyword>
<dbReference type="Gene3D" id="1.20.1560.10">
    <property type="entry name" value="ABC transporter type 1, transmembrane domain"/>
    <property type="match status" value="2"/>
</dbReference>
<dbReference type="SMART" id="SM00382">
    <property type="entry name" value="AAA"/>
    <property type="match status" value="2"/>
</dbReference>
<evidence type="ECO:0000256" key="11">
    <source>
        <dbReference type="ARBA" id="ARBA00023136"/>
    </source>
</evidence>
<dbReference type="FunFam" id="1.20.1560.10:FF:000002">
    <property type="entry name" value="ABC transporter C family member 5"/>
    <property type="match status" value="1"/>
</dbReference>
<dbReference type="GO" id="GO:0016020">
    <property type="term" value="C:membrane"/>
    <property type="evidence" value="ECO:0007669"/>
    <property type="project" value="UniProtKB-SubCell"/>
</dbReference>
<accession>A0A2N9F6G3</accession>
<evidence type="ECO:0000259" key="14">
    <source>
        <dbReference type="PROSITE" id="PS50893"/>
    </source>
</evidence>
<dbReference type="GO" id="GO:0016887">
    <property type="term" value="F:ATP hydrolysis activity"/>
    <property type="evidence" value="ECO:0007669"/>
    <property type="project" value="InterPro"/>
</dbReference>
<evidence type="ECO:0000256" key="12">
    <source>
        <dbReference type="ARBA" id="ARBA00034018"/>
    </source>
</evidence>
<comment type="subcellular location">
    <subcellularLocation>
        <location evidence="1">Membrane</location>
        <topology evidence="1">Multi-pass membrane protein</topology>
    </subcellularLocation>
</comment>
<dbReference type="PROSITE" id="PS50893">
    <property type="entry name" value="ABC_TRANSPORTER_2"/>
    <property type="match status" value="2"/>
</dbReference>
<dbReference type="Pfam" id="PF00664">
    <property type="entry name" value="ABC_membrane"/>
    <property type="match status" value="2"/>
</dbReference>
<dbReference type="InterPro" id="IPR017871">
    <property type="entry name" value="ABC_transporter-like_CS"/>
</dbReference>
<feature type="transmembrane region" description="Helical" evidence="13">
    <location>
        <begin position="899"/>
        <end position="915"/>
    </location>
</feature>
<dbReference type="InterPro" id="IPR003593">
    <property type="entry name" value="AAA+_ATPase"/>
</dbReference>
<feature type="transmembrane region" description="Helical" evidence="13">
    <location>
        <begin position="98"/>
        <end position="119"/>
    </location>
</feature>
<evidence type="ECO:0000256" key="13">
    <source>
        <dbReference type="SAM" id="Phobius"/>
    </source>
</evidence>
<dbReference type="CDD" id="cd18579">
    <property type="entry name" value="ABC_6TM_ABCC_D1"/>
    <property type="match status" value="1"/>
</dbReference>
<dbReference type="CDD" id="cd18580">
    <property type="entry name" value="ABC_6TM_ABCC_D2"/>
    <property type="match status" value="1"/>
</dbReference>
<dbReference type="PROSITE" id="PS50929">
    <property type="entry name" value="ABC_TM1F"/>
    <property type="match status" value="2"/>
</dbReference>
<evidence type="ECO:0000256" key="9">
    <source>
        <dbReference type="ARBA" id="ARBA00022967"/>
    </source>
</evidence>
<gene>
    <name evidence="16" type="ORF">FSB_LOCUS14408</name>
</gene>
<dbReference type="CDD" id="cd03244">
    <property type="entry name" value="ABCC_MRP_domain2"/>
    <property type="match status" value="1"/>
</dbReference>
<dbReference type="InterPro" id="IPR044746">
    <property type="entry name" value="ABCC_6TM_D1"/>
</dbReference>
<dbReference type="InterPro" id="IPR036640">
    <property type="entry name" value="ABC1_TM_sf"/>
</dbReference>
<dbReference type="EMBL" id="OIVN01000857">
    <property type="protein sequence ID" value="SPC86526.1"/>
    <property type="molecule type" value="Genomic_DNA"/>
</dbReference>
<dbReference type="EC" id="7.6.2.2" evidence="3"/>
<dbReference type="InterPro" id="IPR027417">
    <property type="entry name" value="P-loop_NTPase"/>
</dbReference>
<reference evidence="16" key="1">
    <citation type="submission" date="2018-02" db="EMBL/GenBank/DDBJ databases">
        <authorList>
            <person name="Cohen D.B."/>
            <person name="Kent A.D."/>
        </authorList>
    </citation>
    <scope>NUCLEOTIDE SEQUENCE</scope>
</reference>
<keyword evidence="10 13" id="KW-1133">Transmembrane helix</keyword>
<feature type="transmembrane region" description="Helical" evidence="13">
    <location>
        <begin position="1086"/>
        <end position="1107"/>
    </location>
</feature>
<comment type="similarity">
    <text evidence="2">Belongs to the ABC transporter superfamily. ABCC family. Conjugate transporter (TC 3.A.1.208) subfamily.</text>
</comment>
<feature type="transmembrane region" description="Helical" evidence="13">
    <location>
        <begin position="467"/>
        <end position="486"/>
    </location>
</feature>
<feature type="domain" description="ABC transmembrane type-1" evidence="15">
    <location>
        <begin position="871"/>
        <end position="1140"/>
    </location>
</feature>
<dbReference type="Pfam" id="PF00005">
    <property type="entry name" value="ABC_tran"/>
    <property type="match status" value="2"/>
</dbReference>
<feature type="domain" description="ABC transmembrane type-1" evidence="15">
    <location>
        <begin position="255"/>
        <end position="535"/>
    </location>
</feature>
<evidence type="ECO:0000259" key="15">
    <source>
        <dbReference type="PROSITE" id="PS50929"/>
    </source>
</evidence>
<feature type="transmembrane region" description="Helical" evidence="13">
    <location>
        <begin position="37"/>
        <end position="60"/>
    </location>
</feature>
<feature type="domain" description="ABC transporter" evidence="14">
    <location>
        <begin position="1143"/>
        <end position="1397"/>
    </location>
</feature>
<dbReference type="PROSITE" id="PS00211">
    <property type="entry name" value="ABC_TRANSPORTER_1"/>
    <property type="match status" value="1"/>
</dbReference>
<evidence type="ECO:0000256" key="7">
    <source>
        <dbReference type="ARBA" id="ARBA00022741"/>
    </source>
</evidence>
<keyword evidence="9" id="KW-1278">Translocase</keyword>
<dbReference type="PANTHER" id="PTHR24223:SF263">
    <property type="entry name" value="ABC-TYPE XENOBIOTIC TRANSPORTER"/>
    <property type="match status" value="1"/>
</dbReference>
<feature type="transmembrane region" description="Helical" evidence="13">
    <location>
        <begin position="988"/>
        <end position="1012"/>
    </location>
</feature>
<dbReference type="InterPro" id="IPR011527">
    <property type="entry name" value="ABC1_TM_dom"/>
</dbReference>
<keyword evidence="5 13" id="KW-0812">Transmembrane</keyword>
<evidence type="ECO:0000256" key="1">
    <source>
        <dbReference type="ARBA" id="ARBA00004141"/>
    </source>
</evidence>
<keyword evidence="6" id="KW-0677">Repeat</keyword>
<feature type="transmembrane region" description="Helical" evidence="13">
    <location>
        <begin position="920"/>
        <end position="940"/>
    </location>
</feature>
<sequence>MLICTSIYNGGLSLAYLGLGIWIIGENLNEKRAIFPLHGWLVLLFQGFTWMLLNFAVIIERPRLPHVTTAKLCSIATLFAGLLCSSSLWVAIVDKKASIKIVLDIMSFPGAILLFLCAFQEHKYVETDPNITHDALYAPLKGKEASDTDENCSNDNVTPFAKAGFLSKMSFWWLNPLMEHGKDKILKENEIPQLRQEDRAQTCYLMFEEKLSKQKQKGTCYLMFEEKLSKQKQKGTYDLPSMVSAIFVCQRKAILISGLFALIKVLTVSSGPLFLKAFIEVAEGKEAFKYEGYALAGVLFLAKCLESLSERQWFFQTRLIGLQVRSFLSAAIYEKQLKLSNAAKVNHSPGQIMNYVTVDAYRIGEFPYWFHQIWSTSLQLCIALAIVYYSVGLATVAALFVIILTVLATSPVAKLQHKYQTKLMVAQDKRLKAITEALANMKVLKLYAWEKHFKNVIQVLRKEELQWILAVLLQKGYYLILFWSSPILVSVATFWACYFFGVTLSASNVFTFLASLRIVQEPIRMIPDVAGVFIEAKVSLTRILKFLEAPELQNRYARQKCNDKELEQSILIRATEISWETNSAKALLGNINLAVKPGEKVAICGEVGSGKSTLLAAILGEVPNIKGMVHVYGKIAYVSQTAWIQTGSIQENILFGSLMDSHRYQEVLRKCSLIKDLEMLPVGDQTEIGERGVTLSGGQKQRVQLARALYQDADVYLLDDPFSAVDAHTATSLFNEYVMEALSAKTVLLVTHQVDFLPAFDSILFMSEGQVLRASTYDQLLASSQEFQNLVNAHNDTVGSQKHAKNASLQQSKTSTGEIQKICEEQLILSIDQLIKKEERETGYTGLKPYIQYLSQSKGFLYFFLAAICHFIFLAGQLIQNYWLAAEIEVSSVSRVRLIAVYSGIGSIMVLFLLLRAISVVSLGFGASLSIFSTLLSSLFRAPMSFYDATPLGRILSRVASDMSVIDIDVACRLSIVLVSTMTAYSTYVILAILTWPVLFVIIPMVYLTVLLQRYYLASAKELMRTDGTTKSSLASHLAESIAGAMTIRAFGEEERYFSKNLELIDTNASPYFHGFSASEWLIQRLEIICAIVLSSLALATTLLHLGASASGFIGMALSYGLSLNIHVIGYVQTWCLLENLIVSVERLEQYMHIPSEAAEVVEGHQPTHNWPVVGQVKICDLKTTSIRTGSGKTTLIGALFRLVEPTEGAIIIDDIDISTIGLHDLRSRIGIIPQDPTLFSGSVRYNLDPLSEHTDQEMWEVLEKCQLREAIREKEEGLDSLVTQDGSNWSMGQRQLFCLGRALLKRSRILVLDEATASIDNVTDSILQKTIRKEFACCTVITVAHRIPTVMDCNKVLAIRDEDTWLARPLDGARRWEEEREPLTLSGDDGFVLRGVAGGVGFCFAVWPTRWVSVSRFGRWASLYFAAWPVEWVSCGWWWWLAS</sequence>
<dbReference type="Gene3D" id="3.40.50.300">
    <property type="entry name" value="P-loop containing nucleotide triphosphate hydrolases"/>
    <property type="match status" value="2"/>
</dbReference>
<keyword evidence="8" id="KW-0067">ATP-binding</keyword>
<evidence type="ECO:0000256" key="2">
    <source>
        <dbReference type="ARBA" id="ARBA00009726"/>
    </source>
</evidence>
<evidence type="ECO:0000256" key="6">
    <source>
        <dbReference type="ARBA" id="ARBA00022737"/>
    </source>
</evidence>
<dbReference type="PANTHER" id="PTHR24223">
    <property type="entry name" value="ATP-BINDING CASSETTE SUB-FAMILY C"/>
    <property type="match status" value="1"/>
</dbReference>
<feature type="transmembrane region" description="Helical" evidence="13">
    <location>
        <begin position="7"/>
        <end position="25"/>
    </location>
</feature>
<dbReference type="CDD" id="cd03250">
    <property type="entry name" value="ABCC_MRP_domain1"/>
    <property type="match status" value="1"/>
</dbReference>
<evidence type="ECO:0000256" key="4">
    <source>
        <dbReference type="ARBA" id="ARBA00022448"/>
    </source>
</evidence>
<comment type="catalytic activity">
    <reaction evidence="12">
        <text>ATP + H2O + xenobioticSide 1 = ADP + phosphate + xenobioticSide 2.</text>
        <dbReference type="EC" id="7.6.2.2"/>
    </reaction>
</comment>
<dbReference type="InterPro" id="IPR056228">
    <property type="entry name" value="ABCC10-like_N"/>
</dbReference>
<dbReference type="InterPro" id="IPR050173">
    <property type="entry name" value="ABC_transporter_C-like"/>
</dbReference>
<feature type="transmembrane region" description="Helical" evidence="13">
    <location>
        <begin position="1421"/>
        <end position="1441"/>
    </location>
</feature>
<feature type="transmembrane region" description="Helical" evidence="13">
    <location>
        <begin position="492"/>
        <end position="516"/>
    </location>
</feature>
<feature type="transmembrane region" description="Helical" evidence="13">
    <location>
        <begin position="253"/>
        <end position="275"/>
    </location>
</feature>